<name>A0A397UML0_9GLOM</name>
<organism evidence="2 3">
    <name type="scientific">Gigaspora rosea</name>
    <dbReference type="NCBI Taxonomy" id="44941"/>
    <lineage>
        <taxon>Eukaryota</taxon>
        <taxon>Fungi</taxon>
        <taxon>Fungi incertae sedis</taxon>
        <taxon>Mucoromycota</taxon>
        <taxon>Glomeromycotina</taxon>
        <taxon>Glomeromycetes</taxon>
        <taxon>Diversisporales</taxon>
        <taxon>Gigasporaceae</taxon>
        <taxon>Gigaspora</taxon>
    </lineage>
</organism>
<proteinExistence type="predicted"/>
<reference evidence="2 3" key="1">
    <citation type="submission" date="2018-06" db="EMBL/GenBank/DDBJ databases">
        <title>Comparative genomics reveals the genomic features of Rhizophagus irregularis, R. cerebriforme, R. diaphanum and Gigaspora rosea, and their symbiotic lifestyle signature.</title>
        <authorList>
            <person name="Morin E."/>
            <person name="San Clemente H."/>
            <person name="Chen E.C.H."/>
            <person name="De La Providencia I."/>
            <person name="Hainaut M."/>
            <person name="Kuo A."/>
            <person name="Kohler A."/>
            <person name="Murat C."/>
            <person name="Tang N."/>
            <person name="Roy S."/>
            <person name="Loubradou J."/>
            <person name="Henrissat B."/>
            <person name="Grigoriev I.V."/>
            <person name="Corradi N."/>
            <person name="Roux C."/>
            <person name="Martin F.M."/>
        </authorList>
    </citation>
    <scope>NUCLEOTIDE SEQUENCE [LARGE SCALE GENOMIC DNA]</scope>
    <source>
        <strain evidence="2 3">DAOM 194757</strain>
    </source>
</reference>
<dbReference type="Proteomes" id="UP000266673">
    <property type="component" value="Unassembled WGS sequence"/>
</dbReference>
<feature type="region of interest" description="Disordered" evidence="1">
    <location>
        <begin position="17"/>
        <end position="41"/>
    </location>
</feature>
<accession>A0A397UML0</accession>
<comment type="caution">
    <text evidence="2">The sequence shown here is derived from an EMBL/GenBank/DDBJ whole genome shotgun (WGS) entry which is preliminary data.</text>
</comment>
<gene>
    <name evidence="2" type="ORF">C2G38_2203316</name>
</gene>
<protein>
    <submittedName>
        <fullName evidence="2">Uncharacterized protein</fullName>
    </submittedName>
</protein>
<evidence type="ECO:0000313" key="2">
    <source>
        <dbReference type="EMBL" id="RIB11475.1"/>
    </source>
</evidence>
<dbReference type="EMBL" id="QKWP01001129">
    <property type="protein sequence ID" value="RIB11475.1"/>
    <property type="molecule type" value="Genomic_DNA"/>
</dbReference>
<keyword evidence="3" id="KW-1185">Reference proteome</keyword>
<evidence type="ECO:0000313" key="3">
    <source>
        <dbReference type="Proteomes" id="UP000266673"/>
    </source>
</evidence>
<feature type="compositionally biased region" description="Low complexity" evidence="1">
    <location>
        <begin position="23"/>
        <end position="40"/>
    </location>
</feature>
<evidence type="ECO:0000256" key="1">
    <source>
        <dbReference type="SAM" id="MobiDB-lite"/>
    </source>
</evidence>
<dbReference type="AlphaFoldDB" id="A0A397UML0"/>
<sequence>MSYHRRCHSHLKHSFHCSNRTTNNNNSNNNSDNSNNNNNNIERVKEYEKELKKAQDKLAYLRTVLLVSQYKQIYDSKYRNDKEKEEVNENEKTKKYEDKEIENKNKDNKREVIIINND</sequence>